<keyword evidence="7" id="KW-1185">Reference proteome</keyword>
<evidence type="ECO:0000313" key="6">
    <source>
        <dbReference type="EMBL" id="QQP40350.1"/>
    </source>
</evidence>
<dbReference type="PRINTS" id="PR00457">
    <property type="entry name" value="ANPEROXIDASE"/>
</dbReference>
<dbReference type="SUPFAM" id="SSF48113">
    <property type="entry name" value="Heme-dependent peroxidases"/>
    <property type="match status" value="1"/>
</dbReference>
<dbReference type="Gene3D" id="1.10.640.10">
    <property type="entry name" value="Haem peroxidase domain superfamily, animal type"/>
    <property type="match status" value="1"/>
</dbReference>
<dbReference type="AlphaFoldDB" id="A0A7T8GZP7"/>
<evidence type="ECO:0000256" key="5">
    <source>
        <dbReference type="PIRSR" id="PIRSR619791-2"/>
    </source>
</evidence>
<dbReference type="PANTHER" id="PTHR11475">
    <property type="entry name" value="OXIDASE/PEROXIDASE"/>
    <property type="match status" value="1"/>
</dbReference>
<accession>A0A7T8GZP7</accession>
<dbReference type="PANTHER" id="PTHR11475:SF4">
    <property type="entry name" value="CHORION PEROXIDASE"/>
    <property type="match status" value="1"/>
</dbReference>
<proteinExistence type="predicted"/>
<organism evidence="6 7">
    <name type="scientific">Caligus rogercresseyi</name>
    <name type="common">Sea louse</name>
    <dbReference type="NCBI Taxonomy" id="217165"/>
    <lineage>
        <taxon>Eukaryota</taxon>
        <taxon>Metazoa</taxon>
        <taxon>Ecdysozoa</taxon>
        <taxon>Arthropoda</taxon>
        <taxon>Crustacea</taxon>
        <taxon>Multicrustacea</taxon>
        <taxon>Hexanauplia</taxon>
        <taxon>Copepoda</taxon>
        <taxon>Siphonostomatoida</taxon>
        <taxon>Caligidae</taxon>
        <taxon>Caligus</taxon>
    </lineage>
</organism>
<keyword evidence="2" id="KW-0964">Secreted</keyword>
<dbReference type="InterPro" id="IPR010255">
    <property type="entry name" value="Haem_peroxidase_sf"/>
</dbReference>
<evidence type="ECO:0000256" key="3">
    <source>
        <dbReference type="ARBA" id="ARBA00022559"/>
    </source>
</evidence>
<dbReference type="GO" id="GO:0020037">
    <property type="term" value="F:heme binding"/>
    <property type="evidence" value="ECO:0007669"/>
    <property type="project" value="InterPro"/>
</dbReference>
<dbReference type="PROSITE" id="PS50292">
    <property type="entry name" value="PEROXIDASE_3"/>
    <property type="match status" value="1"/>
</dbReference>
<dbReference type="GO" id="GO:0006979">
    <property type="term" value="P:response to oxidative stress"/>
    <property type="evidence" value="ECO:0007669"/>
    <property type="project" value="InterPro"/>
</dbReference>
<evidence type="ECO:0000256" key="4">
    <source>
        <dbReference type="ARBA" id="ARBA00023180"/>
    </source>
</evidence>
<name>A0A7T8GZP7_CALRO</name>
<keyword evidence="4" id="KW-0325">Glycoprotein</keyword>
<keyword evidence="5" id="KW-0479">Metal-binding</keyword>
<evidence type="ECO:0000313" key="7">
    <source>
        <dbReference type="Proteomes" id="UP000595437"/>
    </source>
</evidence>
<dbReference type="InterPro" id="IPR037120">
    <property type="entry name" value="Haem_peroxidase_sf_animal"/>
</dbReference>
<protein>
    <submittedName>
        <fullName evidence="6">Isolate Cr1 peroxinectin mRNA</fullName>
    </submittedName>
</protein>
<sequence length="385" mass="43678">PEDICPADIQFNPLLRSATFSSSVQFPISSITNANPIARGTSSFFHDGHQAPKQEALILSRIALNGLQTARESVLVPFGNGVCRIESENRNFDQNCPRAQDVTIKTNIDESTVSVIILIIRYMVEFSHQYNEFYVQLIMMGEPLPSARKVSLQLTQNTERPSSRFTSYLMSMGQFLDHDMVHVPVYRQKNGEGIDCCSSQFGRNSLQCFPIKIPFGDRTFKNRDCINFVRSLPGPDIDCKPGPNQQMEVNGLLPNNEENEECVNSHECFLAGDSRVNEQMGLAVVHTLWVRLHNKIAHALCDLNPHWKDEKAFQETKRIVVAIWQHVVYNEWLPVLLGPKIMDTFGLWTLRKGFSHDYRTDFDPRITNAFAAAAFRVGHTMIPSF</sequence>
<evidence type="ECO:0000256" key="1">
    <source>
        <dbReference type="ARBA" id="ARBA00004613"/>
    </source>
</evidence>
<reference evidence="7" key="1">
    <citation type="submission" date="2021-01" db="EMBL/GenBank/DDBJ databases">
        <title>Caligus Genome Assembly.</title>
        <authorList>
            <person name="Gallardo-Escarate C."/>
        </authorList>
    </citation>
    <scope>NUCLEOTIDE SEQUENCE [LARGE SCALE GENOMIC DNA]</scope>
</reference>
<dbReference type="GO" id="GO:0004601">
    <property type="term" value="F:peroxidase activity"/>
    <property type="evidence" value="ECO:0007669"/>
    <property type="project" value="UniProtKB-KW"/>
</dbReference>
<feature type="binding site" description="axial binding residue" evidence="5">
    <location>
        <position position="379"/>
    </location>
    <ligand>
        <name>heme b</name>
        <dbReference type="ChEBI" id="CHEBI:60344"/>
    </ligand>
    <ligandPart>
        <name>Fe</name>
        <dbReference type="ChEBI" id="CHEBI:18248"/>
    </ligandPart>
</feature>
<feature type="non-terminal residue" evidence="6">
    <location>
        <position position="1"/>
    </location>
</feature>
<gene>
    <name evidence="6" type="ORF">FKW44_014358</name>
</gene>
<keyword evidence="5" id="KW-0349">Heme</keyword>
<dbReference type="OrthoDB" id="6381248at2759"/>
<dbReference type="GO" id="GO:0046872">
    <property type="term" value="F:metal ion binding"/>
    <property type="evidence" value="ECO:0007669"/>
    <property type="project" value="UniProtKB-KW"/>
</dbReference>
<evidence type="ECO:0000256" key="2">
    <source>
        <dbReference type="ARBA" id="ARBA00022525"/>
    </source>
</evidence>
<keyword evidence="3" id="KW-0560">Oxidoreductase</keyword>
<dbReference type="Pfam" id="PF03098">
    <property type="entry name" value="An_peroxidase"/>
    <property type="match status" value="2"/>
</dbReference>
<keyword evidence="3" id="KW-0575">Peroxidase</keyword>
<dbReference type="Proteomes" id="UP000595437">
    <property type="component" value="Chromosome 9"/>
</dbReference>
<comment type="subcellular location">
    <subcellularLocation>
        <location evidence="1">Secreted</location>
    </subcellularLocation>
</comment>
<dbReference type="InterPro" id="IPR019791">
    <property type="entry name" value="Haem_peroxidase_animal"/>
</dbReference>
<dbReference type="EMBL" id="CP045898">
    <property type="protein sequence ID" value="QQP40350.1"/>
    <property type="molecule type" value="Genomic_DNA"/>
</dbReference>
<keyword evidence="5" id="KW-0408">Iron</keyword>